<evidence type="ECO:0008006" key="6">
    <source>
        <dbReference type="Google" id="ProtNLM"/>
    </source>
</evidence>
<dbReference type="Pfam" id="PF18766">
    <property type="entry name" value="SWI2_SNF2"/>
    <property type="match status" value="1"/>
</dbReference>
<evidence type="ECO:0000256" key="1">
    <source>
        <dbReference type="SAM" id="MobiDB-lite"/>
    </source>
</evidence>
<organism evidence="4 5">
    <name type="scientific">Hyaloperonospora brassicae</name>
    <name type="common">Brassica downy mildew</name>
    <name type="synonym">Peronospora brassicae</name>
    <dbReference type="NCBI Taxonomy" id="162125"/>
    <lineage>
        <taxon>Eukaryota</taxon>
        <taxon>Sar</taxon>
        <taxon>Stramenopiles</taxon>
        <taxon>Oomycota</taxon>
        <taxon>Peronosporomycetes</taxon>
        <taxon>Peronosporales</taxon>
        <taxon>Peronosporaceae</taxon>
        <taxon>Hyaloperonospora</taxon>
    </lineage>
</organism>
<evidence type="ECO:0000313" key="5">
    <source>
        <dbReference type="Proteomes" id="UP001162031"/>
    </source>
</evidence>
<feature type="region of interest" description="Disordered" evidence="1">
    <location>
        <begin position="992"/>
        <end position="1011"/>
    </location>
</feature>
<dbReference type="InterPro" id="IPR001202">
    <property type="entry name" value="WW_dom"/>
</dbReference>
<dbReference type="Gene3D" id="2.20.70.10">
    <property type="match status" value="1"/>
</dbReference>
<dbReference type="PANTHER" id="PTHR42927:SF1">
    <property type="entry name" value="HELICASE SUPERFAMILY 1 AND 2 DOMAIN-CONTAINING PROTEIN"/>
    <property type="match status" value="1"/>
</dbReference>
<dbReference type="PROSITE" id="PS01159">
    <property type="entry name" value="WW_DOMAIN_1"/>
    <property type="match status" value="1"/>
</dbReference>
<comment type="caution">
    <text evidence="4">The sequence shown here is derived from an EMBL/GenBank/DDBJ whole genome shotgun (WGS) entry which is preliminary data.</text>
</comment>
<dbReference type="AlphaFoldDB" id="A0AAV0UZF9"/>
<dbReference type="InterPro" id="IPR040980">
    <property type="entry name" value="SWI2_SNF2"/>
</dbReference>
<feature type="domain" description="Helicase ATP-binding" evidence="3">
    <location>
        <begin position="182"/>
        <end position="398"/>
    </location>
</feature>
<dbReference type="PROSITE" id="PS51192">
    <property type="entry name" value="HELICASE_ATP_BIND_1"/>
    <property type="match status" value="1"/>
</dbReference>
<evidence type="ECO:0000259" key="2">
    <source>
        <dbReference type="PROSITE" id="PS50020"/>
    </source>
</evidence>
<dbReference type="InterPro" id="IPR055180">
    <property type="entry name" value="HsdR_RecA-like_helicase_dom_2"/>
</dbReference>
<dbReference type="Pfam" id="PF22679">
    <property type="entry name" value="T1R_D3-like"/>
    <property type="match status" value="1"/>
</dbReference>
<dbReference type="Proteomes" id="UP001162031">
    <property type="component" value="Unassembled WGS sequence"/>
</dbReference>
<feature type="region of interest" description="Disordered" evidence="1">
    <location>
        <begin position="41"/>
        <end position="116"/>
    </location>
</feature>
<evidence type="ECO:0000313" key="4">
    <source>
        <dbReference type="EMBL" id="CAI5742301.1"/>
    </source>
</evidence>
<dbReference type="PANTHER" id="PTHR42927">
    <property type="entry name" value="HELICASE SUPERFAMILY 1 AND 2 DOMAIN-CONTAINING PROTEIN"/>
    <property type="match status" value="1"/>
</dbReference>
<reference evidence="4" key="1">
    <citation type="submission" date="2022-12" db="EMBL/GenBank/DDBJ databases">
        <authorList>
            <person name="Webb A."/>
        </authorList>
    </citation>
    <scope>NUCLEOTIDE SEQUENCE</scope>
    <source>
        <strain evidence="4">Hp1</strain>
    </source>
</reference>
<sequence length="1074" mass="119844">MTPSPLPPHWVVRVSRSKRKVYYYHELTHMTQWIRPAPASIQSSPKRLKRDEPVDRTEPTLGEQHTKQEHVLDRTEQEHVRDHTRLEHVQDHTNEEQQTEDEQPTEEEQQTEDEHQTLREHVLDTIIRASMRVGGSLLSQINSSKSNRSASLFTPWPHQVTAVKSAVLAIETQKTERSNWEQVTGRESWRFLVQHSTGAGKTLTIAALAHQLLSAKDAQGVQFHTVVVMLDRVKLNEQVGDAVERYLRQNGVFDVFRALSIDHLAAVLDSPTQQLQKQQQHQQQKHEQQLRLQRVIITTTQKMALLVKDDVLVTRLLHRSLARPVTTKEEHKDKYQRVAIITDEAHRSHTSSTRDAIDKVMSAGKGSHARLTFVGFTATPNADALELFGCRTDDGYLRPFHCYSIAQAIADGRIMNVLEDYTCIRCELETSVFSKSVHDLLRTHRGARRYIMDRASDDIAVLKAKALLMMTDFEAVEREHPKVKCMIVVRSRHDVTRYHTLLTRFVAARNLGWICFAAFSGTVTMDGEDGTSKLVTEQTLNSRSVTLSISDIIIVCDKLDTGYNEPLLACMYVDRYLRSSAHTVQLLSRLNRRHKNKRKVRVLDFANHAAQVRRSFADFWREAKVPRSADVIDKAAERHDLATAIVVLCDHFQELCSTPVKIEDPCAFVSERVLPLERDAFQQVLDALRGGVLALKRLEQAGCASYFDLVSPFRSSVLDELKKEIERHVVAVAEDVRLSLDEVKTKMQARVQKHDRSFSGSLYPQSLLDRLECGSKLTETTSCLRQFGELERFEALLLTTSARNNQSVDSFDVAEAIQANEELKIEYDDDKLLTSETVGSVPSAGAAASVSVLSPAAPFGLPAASALGPTSPYGGALGGYAGGYTGGPLSYGSSGLLGGGGYGGYGGMSRMGYGSSLGGSHMDPMNGGGRDGGLGWLSSFHQIVSSVGQISELLGMNAEALNFCIGSSVHFLEHIGAMCAGVAALLAPRPVFPPGHPRHGEPPVTEEEEKSRRRRRVRIFQFILSMATLAVLYKGLRWLRARTSLQKLLVAPPSSSVHRDLEHIFEHTMGVRHL</sequence>
<name>A0AAV0UZF9_HYABA</name>
<dbReference type="SUPFAM" id="SSF52540">
    <property type="entry name" value="P-loop containing nucleoside triphosphate hydrolases"/>
    <property type="match status" value="2"/>
</dbReference>
<dbReference type="Pfam" id="PF00397">
    <property type="entry name" value="WW"/>
    <property type="match status" value="1"/>
</dbReference>
<dbReference type="InterPro" id="IPR036020">
    <property type="entry name" value="WW_dom_sf"/>
</dbReference>
<feature type="compositionally biased region" description="Basic and acidic residues" evidence="1">
    <location>
        <begin position="49"/>
        <end position="95"/>
    </location>
</feature>
<gene>
    <name evidence="4" type="ORF">HBR001_LOCUS8911</name>
</gene>
<dbReference type="SMART" id="SM00456">
    <property type="entry name" value="WW"/>
    <property type="match status" value="1"/>
</dbReference>
<keyword evidence="5" id="KW-1185">Reference proteome</keyword>
<proteinExistence type="predicted"/>
<dbReference type="CDD" id="cd00201">
    <property type="entry name" value="WW"/>
    <property type="match status" value="1"/>
</dbReference>
<dbReference type="SUPFAM" id="SSF51045">
    <property type="entry name" value="WW domain"/>
    <property type="match status" value="1"/>
</dbReference>
<dbReference type="InterPro" id="IPR027417">
    <property type="entry name" value="P-loop_NTPase"/>
</dbReference>
<dbReference type="EMBL" id="CANTFL010001466">
    <property type="protein sequence ID" value="CAI5742301.1"/>
    <property type="molecule type" value="Genomic_DNA"/>
</dbReference>
<protein>
    <recommendedName>
        <fullName evidence="6">WW domain-containing protein</fullName>
    </recommendedName>
</protein>
<dbReference type="SMART" id="SM00487">
    <property type="entry name" value="DEXDc"/>
    <property type="match status" value="1"/>
</dbReference>
<dbReference type="InterPro" id="IPR014001">
    <property type="entry name" value="Helicase_ATP-bd"/>
</dbReference>
<feature type="compositionally biased region" description="Acidic residues" evidence="1">
    <location>
        <begin position="97"/>
        <end position="111"/>
    </location>
</feature>
<feature type="domain" description="WW" evidence="2">
    <location>
        <begin position="4"/>
        <end position="38"/>
    </location>
</feature>
<dbReference type="PROSITE" id="PS50020">
    <property type="entry name" value="WW_DOMAIN_2"/>
    <property type="match status" value="1"/>
</dbReference>
<evidence type="ECO:0000259" key="3">
    <source>
        <dbReference type="PROSITE" id="PS51192"/>
    </source>
</evidence>
<dbReference type="Gene3D" id="3.40.50.300">
    <property type="entry name" value="P-loop containing nucleotide triphosphate hydrolases"/>
    <property type="match status" value="2"/>
</dbReference>
<accession>A0AAV0UZF9</accession>